<dbReference type="GO" id="GO:0022857">
    <property type="term" value="F:transmembrane transporter activity"/>
    <property type="evidence" value="ECO:0007669"/>
    <property type="project" value="InterPro"/>
</dbReference>
<feature type="transmembrane region" description="Helical" evidence="6">
    <location>
        <begin position="254"/>
        <end position="271"/>
    </location>
</feature>
<evidence type="ECO:0000256" key="2">
    <source>
        <dbReference type="ARBA" id="ARBA00022448"/>
    </source>
</evidence>
<name>A0A5C2SBA6_9APHY</name>
<feature type="transmembrane region" description="Helical" evidence="6">
    <location>
        <begin position="496"/>
        <end position="516"/>
    </location>
</feature>
<comment type="subcellular location">
    <subcellularLocation>
        <location evidence="1">Membrane</location>
        <topology evidence="1">Multi-pass membrane protein</topology>
    </subcellularLocation>
</comment>
<evidence type="ECO:0000313" key="7">
    <source>
        <dbReference type="EMBL" id="RPD60558.1"/>
    </source>
</evidence>
<dbReference type="STRING" id="1328759.A0A5C2SBA6"/>
<feature type="transmembrane region" description="Helical" evidence="6">
    <location>
        <begin position="183"/>
        <end position="205"/>
    </location>
</feature>
<feature type="transmembrane region" description="Helical" evidence="6">
    <location>
        <begin position="99"/>
        <end position="120"/>
    </location>
</feature>
<feature type="transmembrane region" description="Helical" evidence="6">
    <location>
        <begin position="346"/>
        <end position="376"/>
    </location>
</feature>
<dbReference type="PIRSF" id="PIRSF006060">
    <property type="entry name" value="AA_transporter"/>
    <property type="match status" value="1"/>
</dbReference>
<protein>
    <submittedName>
        <fullName evidence="7">Amino acid transporter</fullName>
    </submittedName>
</protein>
<keyword evidence="8" id="KW-1185">Reference proteome</keyword>
<organism evidence="7 8">
    <name type="scientific">Lentinus tigrinus ALCF2SS1-6</name>
    <dbReference type="NCBI Taxonomy" id="1328759"/>
    <lineage>
        <taxon>Eukaryota</taxon>
        <taxon>Fungi</taxon>
        <taxon>Dikarya</taxon>
        <taxon>Basidiomycota</taxon>
        <taxon>Agaricomycotina</taxon>
        <taxon>Agaricomycetes</taxon>
        <taxon>Polyporales</taxon>
        <taxon>Polyporaceae</taxon>
        <taxon>Lentinus</taxon>
    </lineage>
</organism>
<dbReference type="PANTHER" id="PTHR45649">
    <property type="entry name" value="AMINO-ACID PERMEASE BAT1"/>
    <property type="match status" value="1"/>
</dbReference>
<dbReference type="AlphaFoldDB" id="A0A5C2SBA6"/>
<feature type="transmembrane region" description="Helical" evidence="6">
    <location>
        <begin position="317"/>
        <end position="339"/>
    </location>
</feature>
<proteinExistence type="predicted"/>
<evidence type="ECO:0000256" key="6">
    <source>
        <dbReference type="SAM" id="Phobius"/>
    </source>
</evidence>
<sequence length="538" mass="58413">MPTVLRAIDLYSHTTTMDSKTHPADIESVDRTTPVLEESADAAAFKSDQRLRELGYKSEFKREMSLFGVLGISFCAIGILTGMSSAFQTGLFSGGPLGLFWGWNICSLFMLFIALSLAEICSAYPTMGGLYFWVCKMKPEIPMLGFCTGWIYSIAMTFTGTSGNLSVALYLASLAEVGQGRTLTRVEVAAIAWGVNILSGVINTVGTKAIGHMSSFNLWWTLGGTFVLVITLLVKAPEKNSAAFVFTDYENFSGWSNRGFVVLLGFLQAVYTLEGCETAAQVAEEAQRAEVLAPLAVVGSIVGSWLIGLAYMLALLFAVQSIASVQGTSFAIPIAQLYYDAVGKRLTLMCLTVVALAQFMAAVTAFTASSRLFYALARDNAFPAKRQYMALNRFQAPYVGVWTSVLVGCIISCAYIGSAVAFNAILSSAAIAVMLSYLQPIIIRVFWPQTSLPERGPFSLGRWSWPINLASFLFTVFICVLFILPTAHPTTALNMNYAIVAIGAVVLIVAACWTFWGRFHFVGPVKTVQEVHAGEKYE</sequence>
<evidence type="ECO:0000256" key="5">
    <source>
        <dbReference type="ARBA" id="ARBA00023136"/>
    </source>
</evidence>
<dbReference type="InterPro" id="IPR004840">
    <property type="entry name" value="Amino_acid_permease_CS"/>
</dbReference>
<dbReference type="EMBL" id="ML122265">
    <property type="protein sequence ID" value="RPD60558.1"/>
    <property type="molecule type" value="Genomic_DNA"/>
</dbReference>
<feature type="transmembrane region" description="Helical" evidence="6">
    <location>
        <begin position="66"/>
        <end position="87"/>
    </location>
</feature>
<evidence type="ECO:0000256" key="1">
    <source>
        <dbReference type="ARBA" id="ARBA00004141"/>
    </source>
</evidence>
<evidence type="ECO:0000256" key="3">
    <source>
        <dbReference type="ARBA" id="ARBA00022692"/>
    </source>
</evidence>
<keyword evidence="5 6" id="KW-0472">Membrane</keyword>
<reference evidence="7" key="1">
    <citation type="journal article" date="2018" name="Genome Biol. Evol.">
        <title>Genomics and development of Lentinus tigrinus, a white-rot wood-decaying mushroom with dimorphic fruiting bodies.</title>
        <authorList>
            <person name="Wu B."/>
            <person name="Xu Z."/>
            <person name="Knudson A."/>
            <person name="Carlson A."/>
            <person name="Chen N."/>
            <person name="Kovaka S."/>
            <person name="LaButti K."/>
            <person name="Lipzen A."/>
            <person name="Pennachio C."/>
            <person name="Riley R."/>
            <person name="Schakwitz W."/>
            <person name="Umezawa K."/>
            <person name="Ohm R.A."/>
            <person name="Grigoriev I.V."/>
            <person name="Nagy L.G."/>
            <person name="Gibbons J."/>
            <person name="Hibbett D."/>
        </authorList>
    </citation>
    <scope>NUCLEOTIDE SEQUENCE [LARGE SCALE GENOMIC DNA]</scope>
    <source>
        <strain evidence="7">ALCF2SS1-6</strain>
    </source>
</reference>
<dbReference type="PROSITE" id="PS00218">
    <property type="entry name" value="AMINO_ACID_PERMEASE_1"/>
    <property type="match status" value="1"/>
</dbReference>
<evidence type="ECO:0000256" key="4">
    <source>
        <dbReference type="ARBA" id="ARBA00022989"/>
    </source>
</evidence>
<dbReference type="Gene3D" id="1.20.1740.10">
    <property type="entry name" value="Amino acid/polyamine transporter I"/>
    <property type="match status" value="1"/>
</dbReference>
<feature type="transmembrane region" description="Helical" evidence="6">
    <location>
        <begin position="291"/>
        <end position="311"/>
    </location>
</feature>
<dbReference type="InterPro" id="IPR002293">
    <property type="entry name" value="AA/rel_permease1"/>
</dbReference>
<keyword evidence="3 6" id="KW-0812">Transmembrane</keyword>
<evidence type="ECO:0000313" key="8">
    <source>
        <dbReference type="Proteomes" id="UP000313359"/>
    </source>
</evidence>
<dbReference type="Pfam" id="PF13520">
    <property type="entry name" value="AA_permease_2"/>
    <property type="match status" value="1"/>
</dbReference>
<gene>
    <name evidence="7" type="ORF">L227DRAFT_575176</name>
</gene>
<dbReference type="GO" id="GO:0006865">
    <property type="term" value="P:amino acid transport"/>
    <property type="evidence" value="ECO:0007669"/>
    <property type="project" value="InterPro"/>
</dbReference>
<keyword evidence="4 6" id="KW-1133">Transmembrane helix</keyword>
<feature type="transmembrane region" description="Helical" evidence="6">
    <location>
        <begin position="463"/>
        <end position="484"/>
    </location>
</feature>
<feature type="transmembrane region" description="Helical" evidence="6">
    <location>
        <begin position="396"/>
        <end position="417"/>
    </location>
</feature>
<dbReference type="PANTHER" id="PTHR45649:SF26">
    <property type="entry name" value="OS04G0435100 PROTEIN"/>
    <property type="match status" value="1"/>
</dbReference>
<dbReference type="Proteomes" id="UP000313359">
    <property type="component" value="Unassembled WGS sequence"/>
</dbReference>
<dbReference type="OrthoDB" id="10054429at2759"/>
<feature type="transmembrane region" description="Helical" evidence="6">
    <location>
        <begin position="424"/>
        <end position="443"/>
    </location>
</feature>
<dbReference type="GO" id="GO:0016020">
    <property type="term" value="C:membrane"/>
    <property type="evidence" value="ECO:0007669"/>
    <property type="project" value="UniProtKB-SubCell"/>
</dbReference>
<keyword evidence="2" id="KW-0813">Transport</keyword>
<accession>A0A5C2SBA6</accession>
<feature type="transmembrane region" description="Helical" evidence="6">
    <location>
        <begin position="141"/>
        <end position="163"/>
    </location>
</feature>
<feature type="transmembrane region" description="Helical" evidence="6">
    <location>
        <begin position="217"/>
        <end position="234"/>
    </location>
</feature>